<gene>
    <name evidence="8" type="ordered locus">AMIS_12820</name>
</gene>
<evidence type="ECO:0000256" key="5">
    <source>
        <dbReference type="ARBA" id="ARBA00023136"/>
    </source>
</evidence>
<proteinExistence type="predicted"/>
<dbReference type="RefSeq" id="WP_014441399.1">
    <property type="nucleotide sequence ID" value="NC_017093.1"/>
</dbReference>
<dbReference type="InterPro" id="IPR032689">
    <property type="entry name" value="TraG-D_C"/>
</dbReference>
<evidence type="ECO:0000256" key="4">
    <source>
        <dbReference type="ARBA" id="ARBA00022989"/>
    </source>
</evidence>
<dbReference type="GO" id="GO:0005886">
    <property type="term" value="C:plasma membrane"/>
    <property type="evidence" value="ECO:0007669"/>
    <property type="project" value="UniProtKB-SubCell"/>
</dbReference>
<evidence type="ECO:0000259" key="7">
    <source>
        <dbReference type="Pfam" id="PF12696"/>
    </source>
</evidence>
<dbReference type="STRING" id="512565.AMIS_12820"/>
<feature type="domain" description="TraD/TraG TraM recognition site" evidence="7">
    <location>
        <begin position="409"/>
        <end position="523"/>
    </location>
</feature>
<feature type="transmembrane region" description="Helical" evidence="6">
    <location>
        <begin position="65"/>
        <end position="85"/>
    </location>
</feature>
<protein>
    <submittedName>
        <fullName evidence="8">Putative conjugative transfer gene complex protein</fullName>
    </submittedName>
</protein>
<dbReference type="HOGENOM" id="CLU_029028_2_0_11"/>
<keyword evidence="3 6" id="KW-0812">Transmembrane</keyword>
<dbReference type="Gene3D" id="3.40.50.300">
    <property type="entry name" value="P-loop containing nucleotide triphosphate hydrolases"/>
    <property type="match status" value="1"/>
</dbReference>
<comment type="subcellular location">
    <subcellularLocation>
        <location evidence="1">Cell membrane</location>
        <topology evidence="1">Multi-pass membrane protein</topology>
    </subcellularLocation>
</comment>
<dbReference type="CDD" id="cd01127">
    <property type="entry name" value="TrwB_TraG_TraD_VirD4"/>
    <property type="match status" value="1"/>
</dbReference>
<evidence type="ECO:0000313" key="8">
    <source>
        <dbReference type="EMBL" id="BAL86502.1"/>
    </source>
</evidence>
<feature type="transmembrane region" description="Helical" evidence="6">
    <location>
        <begin position="12"/>
        <end position="32"/>
    </location>
</feature>
<dbReference type="eggNOG" id="COG3505">
    <property type="taxonomic scope" value="Bacteria"/>
</dbReference>
<evidence type="ECO:0000256" key="2">
    <source>
        <dbReference type="ARBA" id="ARBA00022475"/>
    </source>
</evidence>
<keyword evidence="9" id="KW-1185">Reference proteome</keyword>
<sequence>MARSGPSSGSGEQAALFFGGIGLAVLGVWVPLQIADPPGYDGAGPVGAVLSLFTGKVQWTGECTLVLVAELLVLLTLAGAGWLLWRRLRGRRPRIDRKARHMARRGDLDRLTPEAVRASAARLRPSLTEPISPADSGIPLCEALPSGTPLRLDWESTGLDLAGPRRGKTTTRIIPGIVEAPGPVLSTSNKPDVLDATRGVRETKGKVWIGDPQGLSGIDQEFWIDYLRPVTSITDARRLAEAFSAGERTDGKNEWDLYAEALLATLILAAAASGRTLLDVYDWTTKPGDDEPALLLEQHGHGGPASPASALWGNINKPDKFRGSIYGTAQEMLVCLQEPRYQRWVTPQPGLPEFKPEEFVVSTDTLYLVSEGGPGSPAPLIAALVDAVHEAGSRAAMRMPGRRLDPPLPSFLDEVANIVRIKRLPQQFSFYGSRGLPIVAALQNYAQGVGVWGKEGMEALFAATNVVTYSGGIKDPTFLRMISELIGDRDVMVRSVSTGRSGRSVSQQTRKERILTVAELAALAFGRTIVIPSGAPVVLGRSIPWQEGPHAQAIRDSLARFDPAGEHYDAGLAPVPDLDLNVAADLDSVFGEGSSSR</sequence>
<dbReference type="PANTHER" id="PTHR37937:SF1">
    <property type="entry name" value="CONJUGATIVE TRANSFER: DNA TRANSPORT"/>
    <property type="match status" value="1"/>
</dbReference>
<dbReference type="SUPFAM" id="SSF52540">
    <property type="entry name" value="P-loop containing nucleoside triphosphate hydrolases"/>
    <property type="match status" value="1"/>
</dbReference>
<organism evidence="8 9">
    <name type="scientific">Actinoplanes missouriensis (strain ATCC 14538 / DSM 43046 / CBS 188.64 / JCM 3121 / NBRC 102363 / NCIMB 12654 / NRRL B-3342 / UNCC 431)</name>
    <dbReference type="NCBI Taxonomy" id="512565"/>
    <lineage>
        <taxon>Bacteria</taxon>
        <taxon>Bacillati</taxon>
        <taxon>Actinomycetota</taxon>
        <taxon>Actinomycetes</taxon>
        <taxon>Micromonosporales</taxon>
        <taxon>Micromonosporaceae</taxon>
        <taxon>Actinoplanes</taxon>
    </lineage>
</organism>
<evidence type="ECO:0000313" key="9">
    <source>
        <dbReference type="Proteomes" id="UP000007882"/>
    </source>
</evidence>
<name>I0H0G5_ACTM4</name>
<dbReference type="PANTHER" id="PTHR37937">
    <property type="entry name" value="CONJUGATIVE TRANSFER: DNA TRANSPORT"/>
    <property type="match status" value="1"/>
</dbReference>
<evidence type="ECO:0000256" key="3">
    <source>
        <dbReference type="ARBA" id="ARBA00022692"/>
    </source>
</evidence>
<evidence type="ECO:0000256" key="1">
    <source>
        <dbReference type="ARBA" id="ARBA00004651"/>
    </source>
</evidence>
<dbReference type="PATRIC" id="fig|512565.3.peg.1286"/>
<dbReference type="OrthoDB" id="226701at2"/>
<keyword evidence="2" id="KW-1003">Cell membrane</keyword>
<dbReference type="EMBL" id="AP012319">
    <property type="protein sequence ID" value="BAL86502.1"/>
    <property type="molecule type" value="Genomic_DNA"/>
</dbReference>
<dbReference type="AlphaFoldDB" id="I0H0G5"/>
<dbReference type="KEGG" id="ams:AMIS_12820"/>
<dbReference type="InterPro" id="IPR051539">
    <property type="entry name" value="T4SS-coupling_protein"/>
</dbReference>
<keyword evidence="5 6" id="KW-0472">Membrane</keyword>
<dbReference type="Proteomes" id="UP000007882">
    <property type="component" value="Chromosome"/>
</dbReference>
<keyword evidence="4 6" id="KW-1133">Transmembrane helix</keyword>
<reference evidence="8 9" key="1">
    <citation type="submission" date="2012-02" db="EMBL/GenBank/DDBJ databases">
        <title>Complete genome sequence of Actinoplanes missouriensis 431 (= NBRC 102363).</title>
        <authorList>
            <person name="Ohnishi Y."/>
            <person name="Ishikawa J."/>
            <person name="Sekine M."/>
            <person name="Hosoyama A."/>
            <person name="Harada T."/>
            <person name="Narita H."/>
            <person name="Hata T."/>
            <person name="Konno Y."/>
            <person name="Tutikane K."/>
            <person name="Fujita N."/>
            <person name="Horinouchi S."/>
            <person name="Hayakawa M."/>
        </authorList>
    </citation>
    <scope>NUCLEOTIDE SEQUENCE [LARGE SCALE GENOMIC DNA]</scope>
    <source>
        <strain evidence="9">ATCC 14538 / DSM 43046 / CBS 188.64 / JCM 3121 / NBRC 102363 / NCIMB 12654 / NRRL B-3342 / UNCC 431</strain>
    </source>
</reference>
<evidence type="ECO:0000256" key="6">
    <source>
        <dbReference type="SAM" id="Phobius"/>
    </source>
</evidence>
<dbReference type="InterPro" id="IPR027417">
    <property type="entry name" value="P-loop_NTPase"/>
</dbReference>
<accession>I0H0G5</accession>
<dbReference type="Pfam" id="PF12696">
    <property type="entry name" value="TraG-D_C"/>
    <property type="match status" value="1"/>
</dbReference>